<proteinExistence type="predicted"/>
<accession>A0A6J5MV62</accession>
<name>A0A6J5MV62_9CAUD</name>
<sequence>MDGYISFSNGKYRVIVAGLPLCTDKESLSEAESVAQLFKVTLLPELWNGDKGAWDSRKGAA</sequence>
<evidence type="ECO:0000313" key="1">
    <source>
        <dbReference type="EMBL" id="CAB4150804.1"/>
    </source>
</evidence>
<gene>
    <name evidence="1" type="ORF">UFOVP577_38</name>
</gene>
<reference evidence="1" key="1">
    <citation type="submission" date="2020-04" db="EMBL/GenBank/DDBJ databases">
        <authorList>
            <person name="Chiriac C."/>
            <person name="Salcher M."/>
            <person name="Ghai R."/>
            <person name="Kavagutti S V."/>
        </authorList>
    </citation>
    <scope>NUCLEOTIDE SEQUENCE</scope>
</reference>
<organism evidence="1">
    <name type="scientific">uncultured Caudovirales phage</name>
    <dbReference type="NCBI Taxonomy" id="2100421"/>
    <lineage>
        <taxon>Viruses</taxon>
        <taxon>Duplodnaviria</taxon>
        <taxon>Heunggongvirae</taxon>
        <taxon>Uroviricota</taxon>
        <taxon>Caudoviricetes</taxon>
        <taxon>Peduoviridae</taxon>
        <taxon>Maltschvirus</taxon>
        <taxon>Maltschvirus maltsch</taxon>
    </lineage>
</organism>
<dbReference type="EMBL" id="LR796547">
    <property type="protein sequence ID" value="CAB4150804.1"/>
    <property type="molecule type" value="Genomic_DNA"/>
</dbReference>
<protein>
    <submittedName>
        <fullName evidence="1">Uncharacterized protein</fullName>
    </submittedName>
</protein>